<evidence type="ECO:0000256" key="7">
    <source>
        <dbReference type="RuleBase" id="RU363032"/>
    </source>
</evidence>
<evidence type="ECO:0000256" key="5">
    <source>
        <dbReference type="ARBA" id="ARBA00022989"/>
    </source>
</evidence>
<gene>
    <name evidence="9" type="ORF">FNJ47_00960</name>
</gene>
<evidence type="ECO:0000256" key="4">
    <source>
        <dbReference type="ARBA" id="ARBA00022692"/>
    </source>
</evidence>
<dbReference type="InterPro" id="IPR035906">
    <property type="entry name" value="MetI-like_sf"/>
</dbReference>
<dbReference type="GO" id="GO:0005886">
    <property type="term" value="C:plasma membrane"/>
    <property type="evidence" value="ECO:0007669"/>
    <property type="project" value="UniProtKB-SubCell"/>
</dbReference>
<feature type="domain" description="ABC transmembrane type-1" evidence="8">
    <location>
        <begin position="94"/>
        <end position="283"/>
    </location>
</feature>
<feature type="transmembrane region" description="Helical" evidence="7">
    <location>
        <begin position="98"/>
        <end position="118"/>
    </location>
</feature>
<dbReference type="RefSeq" id="WP_163149527.1">
    <property type="nucleotide sequence ID" value="NZ_VKHP01000002.1"/>
</dbReference>
<evidence type="ECO:0000256" key="1">
    <source>
        <dbReference type="ARBA" id="ARBA00004651"/>
    </source>
</evidence>
<evidence type="ECO:0000256" key="2">
    <source>
        <dbReference type="ARBA" id="ARBA00022448"/>
    </source>
</evidence>
<accession>A0A6P1BAH2</accession>
<keyword evidence="4 7" id="KW-0812">Transmembrane</keyword>
<dbReference type="Proteomes" id="UP000468531">
    <property type="component" value="Unassembled WGS sequence"/>
</dbReference>
<dbReference type="EMBL" id="VKHP01000002">
    <property type="protein sequence ID" value="NEU94432.1"/>
    <property type="molecule type" value="Genomic_DNA"/>
</dbReference>
<dbReference type="Pfam" id="PF00528">
    <property type="entry name" value="BPD_transp_1"/>
    <property type="match status" value="1"/>
</dbReference>
<organism evidence="9 10">
    <name type="scientific">Bradyrhizobium uaiense</name>
    <dbReference type="NCBI Taxonomy" id="2594946"/>
    <lineage>
        <taxon>Bacteria</taxon>
        <taxon>Pseudomonadati</taxon>
        <taxon>Pseudomonadota</taxon>
        <taxon>Alphaproteobacteria</taxon>
        <taxon>Hyphomicrobiales</taxon>
        <taxon>Nitrobacteraceae</taxon>
        <taxon>Bradyrhizobium</taxon>
    </lineage>
</organism>
<evidence type="ECO:0000259" key="8">
    <source>
        <dbReference type="PROSITE" id="PS50928"/>
    </source>
</evidence>
<dbReference type="PANTHER" id="PTHR43386">
    <property type="entry name" value="OLIGOPEPTIDE TRANSPORT SYSTEM PERMEASE PROTEIN APPC"/>
    <property type="match status" value="1"/>
</dbReference>
<feature type="transmembrane region" description="Helical" evidence="7">
    <location>
        <begin position="257"/>
        <end position="283"/>
    </location>
</feature>
<keyword evidence="5 7" id="KW-1133">Transmembrane helix</keyword>
<comment type="similarity">
    <text evidence="7">Belongs to the binding-protein-dependent transport system permease family.</text>
</comment>
<dbReference type="PANTHER" id="PTHR43386:SF25">
    <property type="entry name" value="PEPTIDE ABC TRANSPORTER PERMEASE PROTEIN"/>
    <property type="match status" value="1"/>
</dbReference>
<protein>
    <submittedName>
        <fullName evidence="9">ABC transporter permease</fullName>
    </submittedName>
</protein>
<keyword evidence="10" id="KW-1185">Reference proteome</keyword>
<dbReference type="InterPro" id="IPR050366">
    <property type="entry name" value="BP-dependent_transpt_permease"/>
</dbReference>
<dbReference type="AlphaFoldDB" id="A0A6P1BAH2"/>
<sequence>MSAPLTASAATAAIAPGAMPATGFWRRALRHRSFVLGAVLSLSVLGAALLSLVWTPWSATDIDIASKLRPPSAAHWLGTDVLGRDIVSLLLVGARSTILVGVIAVGIGLSFGVCLGLVAAARKGWTEELIMRMSDFTFAFPAVLSAIMLAAVAGPGMVTSITAIGIFQIPTFVRVTRGSANAIWAREFVLAARAAGKGSFRITIEHVLPNILSILIVQATIQFALAILAEAALSYLGLGTQPPQPSWGRMLNDAQTLLFQSPMLAVYPGAAIAIAVLGLNLLGDGLRDLLDPRLARER</sequence>
<name>A0A6P1BAH2_9BRAD</name>
<dbReference type="SUPFAM" id="SSF161098">
    <property type="entry name" value="MetI-like"/>
    <property type="match status" value="1"/>
</dbReference>
<comment type="caution">
    <text evidence="9">The sequence shown here is derived from an EMBL/GenBank/DDBJ whole genome shotgun (WGS) entry which is preliminary data.</text>
</comment>
<reference evidence="9 10" key="1">
    <citation type="journal article" date="2020" name="Arch. Microbiol.">
        <title>Bradyrhizobium uaiense sp. nov., a new highly efficient cowpea symbiont.</title>
        <authorList>
            <person name="Cabral Michel D."/>
            <person name="Azarias Guimaraes A."/>
            <person name="Martins da Costa E."/>
            <person name="Soares de Carvalho T."/>
            <person name="Balsanelli E."/>
            <person name="Willems A."/>
            <person name="Maltempi de Souza E."/>
            <person name="de Souza Moreira F.M."/>
        </authorList>
    </citation>
    <scope>NUCLEOTIDE SEQUENCE [LARGE SCALE GENOMIC DNA]</scope>
    <source>
        <strain evidence="9 10">UFLA 03-164</strain>
    </source>
</reference>
<dbReference type="InterPro" id="IPR000515">
    <property type="entry name" value="MetI-like"/>
</dbReference>
<dbReference type="PROSITE" id="PS50928">
    <property type="entry name" value="ABC_TM1"/>
    <property type="match status" value="1"/>
</dbReference>
<evidence type="ECO:0000313" key="9">
    <source>
        <dbReference type="EMBL" id="NEU94432.1"/>
    </source>
</evidence>
<keyword evidence="2 7" id="KW-0813">Transport</keyword>
<dbReference type="GO" id="GO:0055085">
    <property type="term" value="P:transmembrane transport"/>
    <property type="evidence" value="ECO:0007669"/>
    <property type="project" value="InterPro"/>
</dbReference>
<evidence type="ECO:0000313" key="10">
    <source>
        <dbReference type="Proteomes" id="UP000468531"/>
    </source>
</evidence>
<feature type="transmembrane region" description="Helical" evidence="7">
    <location>
        <begin position="36"/>
        <end position="57"/>
    </location>
</feature>
<evidence type="ECO:0000256" key="6">
    <source>
        <dbReference type="ARBA" id="ARBA00023136"/>
    </source>
</evidence>
<keyword evidence="3" id="KW-1003">Cell membrane</keyword>
<feature type="transmembrane region" description="Helical" evidence="7">
    <location>
        <begin position="211"/>
        <end position="237"/>
    </location>
</feature>
<comment type="subcellular location">
    <subcellularLocation>
        <location evidence="1 7">Cell membrane</location>
        <topology evidence="1 7">Multi-pass membrane protein</topology>
    </subcellularLocation>
</comment>
<dbReference type="CDD" id="cd06261">
    <property type="entry name" value="TM_PBP2"/>
    <property type="match status" value="1"/>
</dbReference>
<keyword evidence="6 7" id="KW-0472">Membrane</keyword>
<dbReference type="Gene3D" id="1.10.3720.10">
    <property type="entry name" value="MetI-like"/>
    <property type="match status" value="1"/>
</dbReference>
<feature type="transmembrane region" description="Helical" evidence="7">
    <location>
        <begin position="138"/>
        <end position="167"/>
    </location>
</feature>
<evidence type="ECO:0000256" key="3">
    <source>
        <dbReference type="ARBA" id="ARBA00022475"/>
    </source>
</evidence>
<proteinExistence type="inferred from homology"/>